<reference evidence="1 2" key="1">
    <citation type="submission" date="2023-03" db="EMBL/GenBank/DDBJ databases">
        <title>Bacillus Genome Sequencing.</title>
        <authorList>
            <person name="Dunlap C."/>
        </authorList>
    </citation>
    <scope>NUCLEOTIDE SEQUENCE [LARGE SCALE GENOMIC DNA]</scope>
    <source>
        <strain evidence="1 2">B-23453</strain>
    </source>
</reference>
<comment type="caution">
    <text evidence="1">The sequence shown here is derived from an EMBL/GenBank/DDBJ whole genome shotgun (WGS) entry which is preliminary data.</text>
</comment>
<gene>
    <name evidence="1" type="ORF">P4T90_16075</name>
</gene>
<organism evidence="1 2">
    <name type="scientific">Heyndrickxia acidicola</name>
    <dbReference type="NCBI Taxonomy" id="209389"/>
    <lineage>
        <taxon>Bacteria</taxon>
        <taxon>Bacillati</taxon>
        <taxon>Bacillota</taxon>
        <taxon>Bacilli</taxon>
        <taxon>Bacillales</taxon>
        <taxon>Bacillaceae</taxon>
        <taxon>Heyndrickxia</taxon>
    </lineage>
</organism>
<keyword evidence="2" id="KW-1185">Reference proteome</keyword>
<evidence type="ECO:0000313" key="1">
    <source>
        <dbReference type="EMBL" id="MED1204566.1"/>
    </source>
</evidence>
<sequence length="43" mass="4971">MSEVNELDISLTILQGFSQFHLEIIFPITEGDIYIDCYITYKG</sequence>
<evidence type="ECO:0000313" key="2">
    <source>
        <dbReference type="Proteomes" id="UP001341444"/>
    </source>
</evidence>
<dbReference type="RefSeq" id="WP_260525552.1">
    <property type="nucleotide sequence ID" value="NZ_JARMAB010000024.1"/>
</dbReference>
<dbReference type="Proteomes" id="UP001341444">
    <property type="component" value="Unassembled WGS sequence"/>
</dbReference>
<accession>A0ABU6MIR2</accession>
<name>A0ABU6MIR2_9BACI</name>
<dbReference type="EMBL" id="JARMAB010000024">
    <property type="protein sequence ID" value="MED1204566.1"/>
    <property type="molecule type" value="Genomic_DNA"/>
</dbReference>
<protein>
    <submittedName>
        <fullName evidence="1">Uncharacterized protein</fullName>
    </submittedName>
</protein>
<proteinExistence type="predicted"/>